<evidence type="ECO:0000313" key="2">
    <source>
        <dbReference type="Proteomes" id="UP000466445"/>
    </source>
</evidence>
<dbReference type="EMBL" id="AP022595">
    <property type="protein sequence ID" value="BBY61595.1"/>
    <property type="molecule type" value="Genomic_DNA"/>
</dbReference>
<keyword evidence="2" id="KW-1185">Reference proteome</keyword>
<accession>A0A7I7T033</accession>
<dbReference type="Proteomes" id="UP000466445">
    <property type="component" value="Chromosome"/>
</dbReference>
<evidence type="ECO:0000313" key="1">
    <source>
        <dbReference type="EMBL" id="BBY61595.1"/>
    </source>
</evidence>
<dbReference type="KEGG" id="msar:MSAR_47310"/>
<dbReference type="InterPro" id="IPR036271">
    <property type="entry name" value="Tet_transcr_reg_TetR-rel_C_sf"/>
</dbReference>
<proteinExistence type="predicted"/>
<evidence type="ECO:0008006" key="3">
    <source>
        <dbReference type="Google" id="ProtNLM"/>
    </source>
</evidence>
<dbReference type="Gene3D" id="1.10.357.10">
    <property type="entry name" value="Tetracycline Repressor, domain 2"/>
    <property type="match status" value="1"/>
</dbReference>
<dbReference type="SUPFAM" id="SSF48498">
    <property type="entry name" value="Tetracyclin repressor-like, C-terminal domain"/>
    <property type="match status" value="1"/>
</dbReference>
<gene>
    <name evidence="1" type="ORF">MSAR_47310</name>
</gene>
<sequence length="127" mass="13913">MSAERIDWMLARLRRALAAPDITTEFPVFVHEVMLRVLGDRVLGEVVAPPLEPGANREWEIGELMAALVARGHAAGCINEEISHTDLGLLLSGLVLALVHRCDIDPDSWHRAADLVVMACGESELRP</sequence>
<reference evidence="1 2" key="1">
    <citation type="journal article" date="2019" name="Emerg. Microbes Infect.">
        <title>Comprehensive subspecies identification of 175 nontuberculous mycobacteria species based on 7547 genomic profiles.</title>
        <authorList>
            <person name="Matsumoto Y."/>
            <person name="Kinjo T."/>
            <person name="Motooka D."/>
            <person name="Nabeya D."/>
            <person name="Jung N."/>
            <person name="Uechi K."/>
            <person name="Horii T."/>
            <person name="Iida T."/>
            <person name="Fujita J."/>
            <person name="Nakamura S."/>
        </authorList>
    </citation>
    <scope>NUCLEOTIDE SEQUENCE [LARGE SCALE GENOMIC DNA]</scope>
    <source>
        <strain evidence="1 2">JCM 30395</strain>
    </source>
</reference>
<protein>
    <recommendedName>
        <fullName evidence="3">TetR family transcriptional regulator</fullName>
    </recommendedName>
</protein>
<dbReference type="AlphaFoldDB" id="A0A7I7T033"/>
<name>A0A7I7T033_9MYCO</name>
<organism evidence="1 2">
    <name type="scientific">Mycolicibacterium sarraceniae</name>
    <dbReference type="NCBI Taxonomy" id="1534348"/>
    <lineage>
        <taxon>Bacteria</taxon>
        <taxon>Bacillati</taxon>
        <taxon>Actinomycetota</taxon>
        <taxon>Actinomycetes</taxon>
        <taxon>Mycobacteriales</taxon>
        <taxon>Mycobacteriaceae</taxon>
        <taxon>Mycolicibacterium</taxon>
    </lineage>
</organism>